<evidence type="ECO:0000313" key="3">
    <source>
        <dbReference type="Proteomes" id="UP001183881"/>
    </source>
</evidence>
<dbReference type="InterPro" id="IPR011856">
    <property type="entry name" value="tRNA_endonuc-like_dom_sf"/>
</dbReference>
<dbReference type="Pfam" id="PF04471">
    <property type="entry name" value="Mrr_cat"/>
    <property type="match status" value="1"/>
</dbReference>
<dbReference type="SUPFAM" id="SSF52980">
    <property type="entry name" value="Restriction endonuclease-like"/>
    <property type="match status" value="1"/>
</dbReference>
<gene>
    <name evidence="2" type="ORF">RM705_05840</name>
</gene>
<dbReference type="GO" id="GO:0016787">
    <property type="term" value="F:hydrolase activity"/>
    <property type="evidence" value="ECO:0007669"/>
    <property type="project" value="UniProtKB-KW"/>
</dbReference>
<dbReference type="EMBL" id="JAVRFA010000004">
    <property type="protein sequence ID" value="MDT0394229.1"/>
    <property type="molecule type" value="Genomic_DNA"/>
</dbReference>
<dbReference type="EC" id="3.1.21.-" evidence="2"/>
<feature type="domain" description="Restriction endonuclease type IV Mrr" evidence="1">
    <location>
        <begin position="50"/>
        <end position="126"/>
    </location>
</feature>
<keyword evidence="2" id="KW-0540">Nuclease</keyword>
<protein>
    <submittedName>
        <fullName evidence="2">Restriction endonuclease</fullName>
        <ecNumber evidence="2">3.1.21.-</ecNumber>
    </submittedName>
</protein>
<sequence length="186" mass="20548">MTTRRARQKQEEEVFWRAYEKQVADLLTEVDPSASVQHNQMVPGWISGVPRQVDVLVDGSIAGQSVRVVVEAKCRGRRLTIEAVDGFVGRLLDLGAERGIIYSAADFSDGAILRASRQRNPSVALVHVAPVPPLMYDMIARATPENRAAARKRTVRRAPEVLDVIGTSVDTYRAFLRGKGFLYIGS</sequence>
<name>A0ABU2PTA7_9ACTN</name>
<dbReference type="InterPro" id="IPR007560">
    <property type="entry name" value="Restrct_endonuc_IV_Mrr"/>
</dbReference>
<keyword evidence="2" id="KW-0255">Endonuclease</keyword>
<evidence type="ECO:0000313" key="2">
    <source>
        <dbReference type="EMBL" id="MDT0394229.1"/>
    </source>
</evidence>
<evidence type="ECO:0000259" key="1">
    <source>
        <dbReference type="Pfam" id="PF04471"/>
    </source>
</evidence>
<organism evidence="2 3">
    <name type="scientific">Streptomyces edwardsiae</name>
    <dbReference type="NCBI Taxonomy" id="3075527"/>
    <lineage>
        <taxon>Bacteria</taxon>
        <taxon>Bacillati</taxon>
        <taxon>Actinomycetota</taxon>
        <taxon>Actinomycetes</taxon>
        <taxon>Kitasatosporales</taxon>
        <taxon>Streptomycetaceae</taxon>
        <taxon>Streptomyces</taxon>
    </lineage>
</organism>
<keyword evidence="2" id="KW-0378">Hydrolase</keyword>
<dbReference type="Gene3D" id="3.40.1350.10">
    <property type="match status" value="1"/>
</dbReference>
<dbReference type="InterPro" id="IPR011335">
    <property type="entry name" value="Restrct_endonuc-II-like"/>
</dbReference>
<dbReference type="RefSeq" id="WP_311641856.1">
    <property type="nucleotide sequence ID" value="NZ_JAVRFA010000004.1"/>
</dbReference>
<proteinExistence type="predicted"/>
<comment type="caution">
    <text evidence="2">The sequence shown here is derived from an EMBL/GenBank/DDBJ whole genome shotgun (WGS) entry which is preliminary data.</text>
</comment>
<reference evidence="3" key="1">
    <citation type="submission" date="2023-07" db="EMBL/GenBank/DDBJ databases">
        <title>30 novel species of actinomycetes from the DSMZ collection.</title>
        <authorList>
            <person name="Nouioui I."/>
        </authorList>
    </citation>
    <scope>NUCLEOTIDE SEQUENCE [LARGE SCALE GENOMIC DNA]</scope>
    <source>
        <strain evidence="3">DSM 41636</strain>
    </source>
</reference>
<dbReference type="GO" id="GO:0004519">
    <property type="term" value="F:endonuclease activity"/>
    <property type="evidence" value="ECO:0007669"/>
    <property type="project" value="UniProtKB-KW"/>
</dbReference>
<dbReference type="Proteomes" id="UP001183881">
    <property type="component" value="Unassembled WGS sequence"/>
</dbReference>
<accession>A0ABU2PTA7</accession>
<keyword evidence="3" id="KW-1185">Reference proteome</keyword>